<dbReference type="PROSITE" id="PS50234">
    <property type="entry name" value="VWFA"/>
    <property type="match status" value="1"/>
</dbReference>
<reference evidence="2" key="1">
    <citation type="journal article" date="2014" name="Int. J. Syst. Evol. Microbiol.">
        <title>Complete genome sequence of Corynebacterium casei LMG S-19264T (=DSM 44701T), isolated from a smear-ripened cheese.</title>
        <authorList>
            <consortium name="US DOE Joint Genome Institute (JGI-PGF)"/>
            <person name="Walter F."/>
            <person name="Albersmeier A."/>
            <person name="Kalinowski J."/>
            <person name="Ruckert C."/>
        </authorList>
    </citation>
    <scope>NUCLEOTIDE SEQUENCE</scope>
    <source>
        <strain evidence="2">CGMCC 1.12181</strain>
    </source>
</reference>
<dbReference type="Gene3D" id="3.40.50.410">
    <property type="entry name" value="von Willebrand factor, type A domain"/>
    <property type="match status" value="1"/>
</dbReference>
<dbReference type="Proteomes" id="UP000605253">
    <property type="component" value="Unassembled WGS sequence"/>
</dbReference>
<dbReference type="EMBL" id="BMEO01000001">
    <property type="protein sequence ID" value="GGF83588.1"/>
    <property type="molecule type" value="Genomic_DNA"/>
</dbReference>
<gene>
    <name evidence="2" type="ORF">GCM10011365_00690</name>
</gene>
<sequence>MEEWVGVKWHHYITNKSTIRYREAAVSLNDLGKRLAVFFRALGGDPGLSLAETSDYIHDGHRTFLQKMAGSGVKQALPHFHNEFFFLPHQIDCFPSKKANEALYYWLTALASLNHTPHKHHWIKHNQYLSQQILNNWPGLRSRYKTLSRLQLQHRPKISSLPKKLQPVERALQKVIADPWCDNDVEVGHDVQPLPVMLWLYPSPINTVAERRDQDHQGDQEQEQKLAAKNLGDKKYKAEQMDDRDQGDGLIAFRLESLFTWSEFLNLDRSEEDTDDEDLQSVADDLDKITVSSGKTASKVKLDLDLPSAEYDDVVLTEGILLPEWHYKKEQLIEKQCALQTMALNITEPAQWREETRKQAKMLKRQFESLKPQRKWLDRQEQGDEADLNSFLDFSVQRSMGKGTTDPNLYRQLHQTNRDLSTLLLADLSLSTDAFVSGDRKVIDVIRESLYIFGECLSAAGERFSITGFASKLRSHVRYYELKGFDDRYDDTVRNRIYAIKPNFYTRMGAAIRYATGQLTAQKTGQKLLLILTDGKPNDLDQYEGRYGMEDTKHAVNAARKEGLVPFCISIDIEPHDYLAYIFGGQSFLHIKHIEELPKKLPMLFYQLTH</sequence>
<dbReference type="RefSeq" id="WP_188363678.1">
    <property type="nucleotide sequence ID" value="NZ_BAABJF010000011.1"/>
</dbReference>
<evidence type="ECO:0000313" key="2">
    <source>
        <dbReference type="EMBL" id="GGF83588.1"/>
    </source>
</evidence>
<evidence type="ECO:0000313" key="3">
    <source>
        <dbReference type="Proteomes" id="UP000605253"/>
    </source>
</evidence>
<dbReference type="InterPro" id="IPR051928">
    <property type="entry name" value="NorD/CobT"/>
</dbReference>
<dbReference type="PANTHER" id="PTHR41248">
    <property type="entry name" value="NORD PROTEIN"/>
    <property type="match status" value="1"/>
</dbReference>
<keyword evidence="3" id="KW-1185">Reference proteome</keyword>
<dbReference type="InterPro" id="IPR002035">
    <property type="entry name" value="VWF_A"/>
</dbReference>
<feature type="domain" description="VWFA" evidence="1">
    <location>
        <begin position="427"/>
        <end position="608"/>
    </location>
</feature>
<dbReference type="PANTHER" id="PTHR41248:SF1">
    <property type="entry name" value="NORD PROTEIN"/>
    <property type="match status" value="1"/>
</dbReference>
<dbReference type="CDD" id="cd01454">
    <property type="entry name" value="vWA_norD_type"/>
    <property type="match status" value="1"/>
</dbReference>
<protein>
    <recommendedName>
        <fullName evidence="1">VWFA domain-containing protein</fullName>
    </recommendedName>
</protein>
<dbReference type="AlphaFoldDB" id="A0A917CF68"/>
<dbReference type="SMART" id="SM00327">
    <property type="entry name" value="VWA"/>
    <property type="match status" value="1"/>
</dbReference>
<proteinExistence type="predicted"/>
<reference evidence="2" key="2">
    <citation type="submission" date="2020-09" db="EMBL/GenBank/DDBJ databases">
        <authorList>
            <person name="Sun Q."/>
            <person name="Zhou Y."/>
        </authorList>
    </citation>
    <scope>NUCLEOTIDE SEQUENCE</scope>
    <source>
        <strain evidence="2">CGMCC 1.12181</strain>
    </source>
</reference>
<dbReference type="Pfam" id="PF00092">
    <property type="entry name" value="VWA"/>
    <property type="match status" value="1"/>
</dbReference>
<dbReference type="SUPFAM" id="SSF53300">
    <property type="entry name" value="vWA-like"/>
    <property type="match status" value="1"/>
</dbReference>
<organism evidence="2 3">
    <name type="scientific">Marinicella pacifica</name>
    <dbReference type="NCBI Taxonomy" id="1171543"/>
    <lineage>
        <taxon>Bacteria</taxon>
        <taxon>Pseudomonadati</taxon>
        <taxon>Pseudomonadota</taxon>
        <taxon>Gammaproteobacteria</taxon>
        <taxon>Lysobacterales</taxon>
        <taxon>Marinicellaceae</taxon>
        <taxon>Marinicella</taxon>
    </lineage>
</organism>
<evidence type="ECO:0000259" key="1">
    <source>
        <dbReference type="PROSITE" id="PS50234"/>
    </source>
</evidence>
<accession>A0A917CF68</accession>
<name>A0A917CF68_9GAMM</name>
<dbReference type="InterPro" id="IPR036465">
    <property type="entry name" value="vWFA_dom_sf"/>
</dbReference>
<comment type="caution">
    <text evidence="2">The sequence shown here is derived from an EMBL/GenBank/DDBJ whole genome shotgun (WGS) entry which is preliminary data.</text>
</comment>